<reference evidence="3" key="1">
    <citation type="journal article" date="2016" name="Genome Biol. Evol.">
        <title>Comparative 'omics' of the Fusarium fujikuroi species complex highlights differences in genetic potential and metabolite synthesis.</title>
        <authorList>
            <person name="Niehaus E.-M."/>
            <person name="Muensterkoetter M."/>
            <person name="Proctor R.H."/>
            <person name="Brown D.W."/>
            <person name="Sharon A."/>
            <person name="Idan Y."/>
            <person name="Oren-Young L."/>
            <person name="Sieber C.M."/>
            <person name="Novak O."/>
            <person name="Pencik A."/>
            <person name="Tarkowska D."/>
            <person name="Hromadova K."/>
            <person name="Freeman S."/>
            <person name="Maymon M."/>
            <person name="Elazar M."/>
            <person name="Youssef S.A."/>
            <person name="El-Shabrawy E.S.M."/>
            <person name="Shalaby A.B.A."/>
            <person name="Houterman P."/>
            <person name="Brock N.L."/>
            <person name="Burkhardt I."/>
            <person name="Tsavkelova E.A."/>
            <person name="Dickschat J.S."/>
            <person name="Galuszka P."/>
            <person name="Gueldener U."/>
            <person name="Tudzynski B."/>
        </authorList>
    </citation>
    <scope>NUCLEOTIDE SEQUENCE [LARGE SCALE GENOMIC DNA]</scope>
    <source>
        <strain evidence="3">ET1</strain>
    </source>
</reference>
<keyword evidence="1" id="KW-1133">Transmembrane helix</keyword>
<feature type="transmembrane region" description="Helical" evidence="1">
    <location>
        <begin position="23"/>
        <end position="43"/>
    </location>
</feature>
<keyword evidence="1" id="KW-0812">Transmembrane</keyword>
<evidence type="ECO:0000256" key="1">
    <source>
        <dbReference type="SAM" id="Phobius"/>
    </source>
</evidence>
<keyword evidence="3" id="KW-1185">Reference proteome</keyword>
<accession>A0A1L7VRK8</accession>
<gene>
    <name evidence="2" type="ORF">FPRO_08023</name>
</gene>
<dbReference type="GeneID" id="42052901"/>
<protein>
    <submittedName>
        <fullName evidence="2">Uncharacterized protein</fullName>
    </submittedName>
</protein>
<name>A0A1L7VRK8_FUSPR</name>
<dbReference type="EMBL" id="FJOF01000007">
    <property type="protein sequence ID" value="CZR43061.1"/>
    <property type="molecule type" value="Genomic_DNA"/>
</dbReference>
<sequence>MTQLVTVKVQVFLRSTNSKQPALHNWTLCFGIMTLLSLSQIYYNSSDPKAKKLVQYSAFKTGDRQMIDKDFPWVVTSISCNVWLLMQ</sequence>
<evidence type="ECO:0000313" key="3">
    <source>
        <dbReference type="Proteomes" id="UP000183971"/>
    </source>
</evidence>
<dbReference type="VEuPathDB" id="FungiDB:FPRO_08023"/>
<dbReference type="RefSeq" id="XP_031083652.1">
    <property type="nucleotide sequence ID" value="XM_031233857.1"/>
</dbReference>
<evidence type="ECO:0000313" key="2">
    <source>
        <dbReference type="EMBL" id="CZR43061.1"/>
    </source>
</evidence>
<dbReference type="AlphaFoldDB" id="A0A1L7VRK8"/>
<proteinExistence type="predicted"/>
<comment type="caution">
    <text evidence="2">The sequence shown here is derived from an EMBL/GenBank/DDBJ whole genome shotgun (WGS) entry which is preliminary data.</text>
</comment>
<keyword evidence="1" id="KW-0472">Membrane</keyword>
<dbReference type="Proteomes" id="UP000183971">
    <property type="component" value="Unassembled WGS sequence"/>
</dbReference>
<organism evidence="2 3">
    <name type="scientific">Fusarium proliferatum (strain ET1)</name>
    <name type="common">Orchid endophyte fungus</name>
    <dbReference type="NCBI Taxonomy" id="1227346"/>
    <lineage>
        <taxon>Eukaryota</taxon>
        <taxon>Fungi</taxon>
        <taxon>Dikarya</taxon>
        <taxon>Ascomycota</taxon>
        <taxon>Pezizomycotina</taxon>
        <taxon>Sordariomycetes</taxon>
        <taxon>Hypocreomycetidae</taxon>
        <taxon>Hypocreales</taxon>
        <taxon>Nectriaceae</taxon>
        <taxon>Fusarium</taxon>
        <taxon>Fusarium fujikuroi species complex</taxon>
    </lineage>
</organism>